<evidence type="ECO:0000313" key="2">
    <source>
        <dbReference type="Proteomes" id="UP001432039"/>
    </source>
</evidence>
<name>A0ABZ1TGQ6_STRVG</name>
<keyword evidence="2" id="KW-1185">Reference proteome</keyword>
<reference evidence="1" key="1">
    <citation type="submission" date="2022-10" db="EMBL/GenBank/DDBJ databases">
        <title>The complete genomes of actinobacterial strains from the NBC collection.</title>
        <authorList>
            <person name="Joergensen T.S."/>
            <person name="Alvarez Arevalo M."/>
            <person name="Sterndorff E.B."/>
            <person name="Faurdal D."/>
            <person name="Vuksanovic O."/>
            <person name="Mourched A.-S."/>
            <person name="Charusanti P."/>
            <person name="Shaw S."/>
            <person name="Blin K."/>
            <person name="Weber T."/>
        </authorList>
    </citation>
    <scope>NUCLEOTIDE SEQUENCE</scope>
    <source>
        <strain evidence="1">NBC_00248</strain>
    </source>
</reference>
<accession>A0ABZ1TGQ6</accession>
<dbReference type="EMBL" id="CP108090">
    <property type="protein sequence ID" value="WUQ14108.1"/>
    <property type="molecule type" value="Genomic_DNA"/>
</dbReference>
<proteinExistence type="predicted"/>
<dbReference type="Proteomes" id="UP001432039">
    <property type="component" value="Chromosome"/>
</dbReference>
<evidence type="ECO:0000313" key="1">
    <source>
        <dbReference type="EMBL" id="WUQ14108.1"/>
    </source>
</evidence>
<gene>
    <name evidence="1" type="ORF">OG517_23275</name>
</gene>
<organism evidence="1 2">
    <name type="scientific">Streptomyces virginiae</name>
    <name type="common">Streptomyces cinnamonensis</name>
    <dbReference type="NCBI Taxonomy" id="1961"/>
    <lineage>
        <taxon>Bacteria</taxon>
        <taxon>Bacillati</taxon>
        <taxon>Actinomycetota</taxon>
        <taxon>Actinomycetes</taxon>
        <taxon>Kitasatosporales</taxon>
        <taxon>Streptomycetaceae</taxon>
        <taxon>Streptomyces</taxon>
    </lineage>
</organism>
<protein>
    <submittedName>
        <fullName evidence="1">Uncharacterized protein</fullName>
    </submittedName>
</protein>
<dbReference type="RefSeq" id="WP_328962925.1">
    <property type="nucleotide sequence ID" value="NZ_CP108090.1"/>
</dbReference>
<sequence length="161" mass="17591">MTHSPTPTELLALRTAHAAEASKDASYDLVSTIVFALGSAQLLQSPETAAELSRLRARVTELEAATAEPLPDTEGGVAFRQIGRTPSLQGLRTELRIEGFPPLVGRYSGAGMRRLDDRRELLLIEPALVFVRASVEDSYVSPLHHDYRVSHDLDLPEVPHA</sequence>